<evidence type="ECO:0000256" key="8">
    <source>
        <dbReference type="ARBA" id="ARBA00068617"/>
    </source>
</evidence>
<dbReference type="CDD" id="cd03796">
    <property type="entry name" value="GT4_PIG-A-like"/>
    <property type="match status" value="1"/>
</dbReference>
<name>A0A2K1QTC1_9PEZI</name>
<keyword evidence="10" id="KW-0812">Transmembrane</keyword>
<dbReference type="GO" id="GO:0006506">
    <property type="term" value="P:GPI anchor biosynthetic process"/>
    <property type="evidence" value="ECO:0007669"/>
    <property type="project" value="UniProtKB-UniPathway"/>
</dbReference>
<dbReference type="OrthoDB" id="734129at2759"/>
<feature type="domain" description="PIGA GPI anchor biosynthesis" evidence="12">
    <location>
        <begin position="36"/>
        <end position="125"/>
    </location>
</feature>
<evidence type="ECO:0000313" key="14">
    <source>
        <dbReference type="Proteomes" id="UP000243797"/>
    </source>
</evidence>
<evidence type="ECO:0000259" key="11">
    <source>
        <dbReference type="Pfam" id="PF00534"/>
    </source>
</evidence>
<comment type="caution">
    <text evidence="13">The sequence shown here is derived from an EMBL/GenBank/DDBJ whole genome shotgun (WGS) entry which is preliminary data.</text>
</comment>
<dbReference type="Gene3D" id="3.40.50.2000">
    <property type="entry name" value="Glycogen Phosphorylase B"/>
    <property type="match status" value="2"/>
</dbReference>
<evidence type="ECO:0000256" key="5">
    <source>
        <dbReference type="ARBA" id="ARBA00022676"/>
    </source>
</evidence>
<evidence type="ECO:0000256" key="2">
    <source>
        <dbReference type="ARBA" id="ARBA00004687"/>
    </source>
</evidence>
<dbReference type="FunFam" id="3.40.50.2000:FF:000026">
    <property type="entry name" value="Phosphatidylinositol N-acetylglucosaminyltransferase subunit A"/>
    <property type="match status" value="1"/>
</dbReference>
<dbReference type="InterPro" id="IPR013234">
    <property type="entry name" value="PIGA_GPI_anchor_biosynthesis"/>
</dbReference>
<feature type="transmembrane region" description="Helical" evidence="10">
    <location>
        <begin position="415"/>
        <end position="434"/>
    </location>
</feature>
<dbReference type="PANTHER" id="PTHR45871:SF1">
    <property type="entry name" value="PHOSPHATIDYLINOSITOL N-ACETYLGLUCOSAMINYLTRANSFERASE SUBUNIT A"/>
    <property type="match status" value="1"/>
</dbReference>
<keyword evidence="14" id="KW-1185">Reference proteome</keyword>
<dbReference type="GO" id="GO:0000506">
    <property type="term" value="C:glycosylphosphatidylinositol-N-acetylglucosaminyltransferase (GPI-GnT) complex"/>
    <property type="evidence" value="ECO:0007669"/>
    <property type="project" value="InterPro"/>
</dbReference>
<evidence type="ECO:0000256" key="1">
    <source>
        <dbReference type="ARBA" id="ARBA00003265"/>
    </source>
</evidence>
<evidence type="ECO:0000256" key="7">
    <source>
        <dbReference type="ARBA" id="ARBA00032160"/>
    </source>
</evidence>
<dbReference type="InterPro" id="IPR039507">
    <property type="entry name" value="PIG-A/GPI3"/>
</dbReference>
<keyword evidence="5 13" id="KW-0328">Glycosyltransferase</keyword>
<accession>A0A2K1QTC1</accession>
<dbReference type="SUPFAM" id="SSF53756">
    <property type="entry name" value="UDP-Glycosyltransferase/glycogen phosphorylase"/>
    <property type="match status" value="1"/>
</dbReference>
<dbReference type="EMBL" id="NKHZ01000043">
    <property type="protein sequence ID" value="PNS18281.1"/>
    <property type="molecule type" value="Genomic_DNA"/>
</dbReference>
<evidence type="ECO:0000313" key="13">
    <source>
        <dbReference type="EMBL" id="PNS18281.1"/>
    </source>
</evidence>
<feature type="region of interest" description="Disordered" evidence="9">
    <location>
        <begin position="456"/>
        <end position="500"/>
    </location>
</feature>
<comment type="function">
    <text evidence="1">Catalytic subunit in the complex catalyzing the transfer of N-acetylglucosamine from UDP-N-acetylglucosamine to phosphatidylinositol, the first step of GPI biosynthesis.</text>
</comment>
<dbReference type="InterPro" id="IPR001296">
    <property type="entry name" value="Glyco_trans_1"/>
</dbReference>
<feature type="domain" description="Glycosyl transferase family 1" evidence="11">
    <location>
        <begin position="211"/>
        <end position="351"/>
    </location>
</feature>
<protein>
    <recommendedName>
        <fullName evidence="8">Phosphatidylinositol N-acetylglucosaminyltransferase GPI3 subunit</fullName>
        <ecNumber evidence="3">2.4.1.198</ecNumber>
    </recommendedName>
    <alternativeName>
        <fullName evidence="7">GlcNAc-PI synthesis protein</fullName>
    </alternativeName>
</protein>
<proteinExistence type="predicted"/>
<keyword evidence="6 13" id="KW-0808">Transferase</keyword>
<feature type="compositionally biased region" description="Low complexity" evidence="9">
    <location>
        <begin position="187"/>
        <end position="196"/>
    </location>
</feature>
<dbReference type="Pfam" id="PF00534">
    <property type="entry name" value="Glycos_transf_1"/>
    <property type="match status" value="1"/>
</dbReference>
<keyword evidence="10" id="KW-0472">Membrane</keyword>
<dbReference type="UniPathway" id="UPA00196"/>
<reference evidence="13 14" key="1">
    <citation type="submission" date="2017-06" db="EMBL/GenBank/DDBJ databases">
        <title>Draft genome sequence of a variant of Elsinoe murrayae.</title>
        <authorList>
            <person name="Cheng Q."/>
        </authorList>
    </citation>
    <scope>NUCLEOTIDE SEQUENCE [LARGE SCALE GENOMIC DNA]</scope>
    <source>
        <strain evidence="13 14">CQ-2017a</strain>
    </source>
</reference>
<evidence type="ECO:0000256" key="6">
    <source>
        <dbReference type="ARBA" id="ARBA00022679"/>
    </source>
</evidence>
<organism evidence="13 14">
    <name type="scientific">Sphaceloma murrayae</name>
    <dbReference type="NCBI Taxonomy" id="2082308"/>
    <lineage>
        <taxon>Eukaryota</taxon>
        <taxon>Fungi</taxon>
        <taxon>Dikarya</taxon>
        <taxon>Ascomycota</taxon>
        <taxon>Pezizomycotina</taxon>
        <taxon>Dothideomycetes</taxon>
        <taxon>Dothideomycetidae</taxon>
        <taxon>Myriangiales</taxon>
        <taxon>Elsinoaceae</taxon>
        <taxon>Sphaceloma</taxon>
    </lineage>
</organism>
<dbReference type="FunCoup" id="A0A2K1QTC1">
    <property type="interactions" value="445"/>
</dbReference>
<dbReference type="PANTHER" id="PTHR45871">
    <property type="entry name" value="N-ACETYLGLUCOSAMINYL-PHOSPHATIDYLINOSITOL BIOSYNTHETIC PROTEIN"/>
    <property type="match status" value="1"/>
</dbReference>
<evidence type="ECO:0000259" key="12">
    <source>
        <dbReference type="Pfam" id="PF08288"/>
    </source>
</evidence>
<dbReference type="Pfam" id="PF08288">
    <property type="entry name" value="PIGA"/>
    <property type="match status" value="1"/>
</dbReference>
<dbReference type="InParanoid" id="A0A2K1QTC1"/>
<evidence type="ECO:0000256" key="4">
    <source>
        <dbReference type="ARBA" id="ARBA00022502"/>
    </source>
</evidence>
<sequence>MVCDFFFPQPGGVESHIYQLSTKLIDRGHKVIIITHAYEGRKGVRYLTNGLKVYHVPFLVIYRETTFPTVFSFFPIFRNIVIRERIEIVHGHASLSNLCQEAILHARTMGLRTVFTDHSLFGFADAASILTNKLLKFTLSDVDHVICVSHTCKENTVLRASLDPLMVSVIPNAVVASNFRPLHPSELSAPNPHSNPSLPPPPPVTSQPLGPDDTITIVVISRLFYNKGTDLLIASIPRILAAHPNVRFIIAGSGPKAIDLEQMLDRHILHDRVILLGPVRHEEVRDVMVRGHIYFHPSLTEAFGTVLVEAASCNLLIVCTRVGGIPEVLPGHMTVFAKPEEDDLVRATSEAVDMLMGKNGQVIRRDRFHEQVRMMYSWNDIARRTERVYDLITTNETQSFALIDRLKRYYGCGVWAGKLFVLCVVVDYLLYVFLEIWFPRKDIDICRDWPKKEWRSDENDADSLQRSKGTVRRVRDSLYSDSGLRTSLDSSAAGSSPEKG</sequence>
<keyword evidence="4" id="KW-0337">GPI-anchor biosynthesis</keyword>
<feature type="region of interest" description="Disordered" evidence="9">
    <location>
        <begin position="185"/>
        <end position="207"/>
    </location>
</feature>
<dbReference type="STRING" id="2082308.A0A2K1QTC1"/>
<comment type="pathway">
    <text evidence="2">Glycolipid biosynthesis; glycosylphosphatidylinositol-anchor biosynthesis.</text>
</comment>
<gene>
    <name evidence="13" type="ORF">CAC42_7650</name>
</gene>
<keyword evidence="10" id="KW-1133">Transmembrane helix</keyword>
<dbReference type="AlphaFoldDB" id="A0A2K1QTC1"/>
<dbReference type="FunFam" id="3.40.50.2000:FF:000053">
    <property type="entry name" value="Phosphatidylinositol N-acetylglucosaminyltransferase GPI3 subunit"/>
    <property type="match status" value="1"/>
</dbReference>
<dbReference type="GO" id="GO:0017176">
    <property type="term" value="F:phosphatidylinositol N-acetylglucosaminyltransferase activity"/>
    <property type="evidence" value="ECO:0007669"/>
    <property type="project" value="UniProtKB-EC"/>
</dbReference>
<evidence type="ECO:0000256" key="10">
    <source>
        <dbReference type="SAM" id="Phobius"/>
    </source>
</evidence>
<evidence type="ECO:0000256" key="3">
    <source>
        <dbReference type="ARBA" id="ARBA00012420"/>
    </source>
</evidence>
<feature type="compositionally biased region" description="Polar residues" evidence="9">
    <location>
        <begin position="479"/>
        <end position="494"/>
    </location>
</feature>
<dbReference type="Proteomes" id="UP000243797">
    <property type="component" value="Unassembled WGS sequence"/>
</dbReference>
<dbReference type="EC" id="2.4.1.198" evidence="3"/>
<evidence type="ECO:0000256" key="9">
    <source>
        <dbReference type="SAM" id="MobiDB-lite"/>
    </source>
</evidence>